<keyword evidence="2 8" id="KW-0255">Endonuclease</keyword>
<protein>
    <recommendedName>
        <fullName evidence="8">Structure-specific endonuclease subunit SLX1 homolog</fullName>
        <ecNumber evidence="8">3.1.-.-</ecNumber>
    </recommendedName>
</protein>
<evidence type="ECO:0000256" key="4">
    <source>
        <dbReference type="ARBA" id="ARBA00022801"/>
    </source>
</evidence>
<dbReference type="AlphaFoldDB" id="A0A6P5XP57"/>
<keyword evidence="6 8" id="KW-0234">DNA repair</keyword>
<evidence type="ECO:0000313" key="13">
    <source>
        <dbReference type="RefSeq" id="XP_022729928.1"/>
    </source>
</evidence>
<dbReference type="Pfam" id="PF01541">
    <property type="entry name" value="GIY-YIG"/>
    <property type="match status" value="1"/>
</dbReference>
<dbReference type="GO" id="GO:0017108">
    <property type="term" value="F:5'-flap endonuclease activity"/>
    <property type="evidence" value="ECO:0007669"/>
    <property type="project" value="InterPro"/>
</dbReference>
<keyword evidence="1 8" id="KW-0540">Nuclease</keyword>
<comment type="subunit">
    <text evidence="8">Forms a heterodimer with a member of the SLX4 family.</text>
</comment>
<dbReference type="InterPro" id="IPR050381">
    <property type="entry name" value="SLX1_endonuclease"/>
</dbReference>
<proteinExistence type="inferred from homology"/>
<evidence type="ECO:0000256" key="1">
    <source>
        <dbReference type="ARBA" id="ARBA00022722"/>
    </source>
</evidence>
<accession>A0A6P5XP57</accession>
<dbReference type="CDD" id="cd10455">
    <property type="entry name" value="GIY-YIG_SLX1"/>
    <property type="match status" value="1"/>
</dbReference>
<dbReference type="InterPro" id="IPR027520">
    <property type="entry name" value="Slx1"/>
</dbReference>
<keyword evidence="4 8" id="KW-0378">Hydrolase</keyword>
<dbReference type="PANTHER" id="PTHR20208:SF10">
    <property type="entry name" value="STRUCTURE-SPECIFIC ENDONUCLEASE SUBUNIT SLX1"/>
    <property type="match status" value="1"/>
</dbReference>
<reference evidence="12 13" key="1">
    <citation type="submission" date="2025-04" db="UniProtKB">
        <authorList>
            <consortium name="RefSeq"/>
        </authorList>
    </citation>
    <scope>IDENTIFICATION</scope>
    <source>
        <tissue evidence="12 13">Fruit stalk</tissue>
    </source>
</reference>
<feature type="compositionally biased region" description="Basic and acidic residues" evidence="9">
    <location>
        <begin position="32"/>
        <end position="49"/>
    </location>
</feature>
<dbReference type="HAMAP" id="MF_03100">
    <property type="entry name" value="Endonuc_su_Slx1"/>
    <property type="match status" value="1"/>
</dbReference>
<evidence type="ECO:0000313" key="11">
    <source>
        <dbReference type="Proteomes" id="UP000515121"/>
    </source>
</evidence>
<comment type="subcellular location">
    <subcellularLocation>
        <location evidence="8">Nucleus</location>
    </subcellularLocation>
</comment>
<keyword evidence="5 8" id="KW-0233">DNA recombination</keyword>
<sequence>MKECAATTLKGQISTVESNPLCVSELDCESASPREMRKGKTNEARKRNSEAGDLKSLVTYFKQRKSRTRNIKSLNLEGEKQEEIRDFGNENEGKRGKGFFACYLLTSLSPRHKGHTYVGFTVNPRRRIRQHNGEIASGAWRTKSKRPWEMVVCIYGFPTNVSALQFEWAWQHPQESLAVRQAAGTFKSFSGVANKIKLAYTMLTLPAWQSLNITVNYFSTKYREHSACCPSLPEQMKFRICSMDELPCYTEQDEFEYKDDCDNLDEFDEVNNTCETVWETYPDEVVNVSANNSHSSINEASHDQFEYIEGYGTRKLGDSSTLGVHNKESYVFIDSPTSNVTSIATALPLVEAAECADTSTVRGESLRTKQFTYAVEADEDPQLLVGKKLSTTYEECEKLGDSSNGKTAEVANISNIEKECPNQKQFAALVAANVDQQPWTRLKPLTTEVAVIEDQLPSSAVVDEVEFIDLLTPPPVCKVRSHTKKKRISVFSPEIIDLT</sequence>
<keyword evidence="3 8" id="KW-0227">DNA damage</keyword>
<dbReference type="RefSeq" id="XP_022729928.1">
    <property type="nucleotide sequence ID" value="XM_022874193.1"/>
</dbReference>
<evidence type="ECO:0000256" key="5">
    <source>
        <dbReference type="ARBA" id="ARBA00023172"/>
    </source>
</evidence>
<comment type="similarity">
    <text evidence="8">Belongs to the SLX1 family.</text>
</comment>
<comment type="function">
    <text evidence="8">Catalytic subunit of a heterodimeric structure-specific endonuclease that resolves DNA secondary structures generated during DNA repair and recombination. Has endonuclease activity towards branched DNA substrates, introducing single-strand cuts in duplex DNA close to junctions with ss-DNA.</text>
</comment>
<dbReference type="GO" id="GO:0000724">
    <property type="term" value="P:double-strand break repair via homologous recombination"/>
    <property type="evidence" value="ECO:0007669"/>
    <property type="project" value="TreeGrafter"/>
</dbReference>
<dbReference type="GeneID" id="111284996"/>
<dbReference type="PANTHER" id="PTHR20208">
    <property type="entry name" value="STRUCTURE-SPECIFIC ENDONUCLEASE SUBUNIT SLX1"/>
    <property type="match status" value="1"/>
</dbReference>
<evidence type="ECO:0000313" key="12">
    <source>
        <dbReference type="RefSeq" id="XP_022729927.1"/>
    </source>
</evidence>
<evidence type="ECO:0000256" key="3">
    <source>
        <dbReference type="ARBA" id="ARBA00022763"/>
    </source>
</evidence>
<dbReference type="SMART" id="SM00465">
    <property type="entry name" value="GIYc"/>
    <property type="match status" value="1"/>
</dbReference>
<comment type="cofactor">
    <cofactor evidence="8">
        <name>a divalent metal cation</name>
        <dbReference type="ChEBI" id="CHEBI:60240"/>
    </cofactor>
</comment>
<gene>
    <name evidence="12 13" type="primary">LOC111284996</name>
</gene>
<dbReference type="GO" id="GO:0008821">
    <property type="term" value="F:crossover junction DNA endonuclease activity"/>
    <property type="evidence" value="ECO:0007669"/>
    <property type="project" value="TreeGrafter"/>
</dbReference>
<dbReference type="PROSITE" id="PS50164">
    <property type="entry name" value="GIY_YIG"/>
    <property type="match status" value="1"/>
</dbReference>
<evidence type="ECO:0000256" key="2">
    <source>
        <dbReference type="ARBA" id="ARBA00022759"/>
    </source>
</evidence>
<dbReference type="InterPro" id="IPR000305">
    <property type="entry name" value="GIY-YIG_endonuc"/>
</dbReference>
<evidence type="ECO:0000259" key="10">
    <source>
        <dbReference type="PROSITE" id="PS50164"/>
    </source>
</evidence>
<keyword evidence="11" id="KW-1185">Reference proteome</keyword>
<keyword evidence="7 8" id="KW-0539">Nucleus</keyword>
<evidence type="ECO:0000256" key="9">
    <source>
        <dbReference type="SAM" id="MobiDB-lite"/>
    </source>
</evidence>
<evidence type="ECO:0000256" key="6">
    <source>
        <dbReference type="ARBA" id="ARBA00023204"/>
    </source>
</evidence>
<dbReference type="EC" id="3.1.-.-" evidence="8"/>
<dbReference type="InterPro" id="IPR035901">
    <property type="entry name" value="GIY-YIG_endonuc_sf"/>
</dbReference>
<evidence type="ECO:0000256" key="8">
    <source>
        <dbReference type="HAMAP-Rule" id="MF_03100"/>
    </source>
</evidence>
<feature type="domain" description="GIY-YIG" evidence="10">
    <location>
        <begin position="98"/>
        <end position="180"/>
    </location>
</feature>
<dbReference type="OrthoDB" id="24645at2759"/>
<dbReference type="FunFam" id="3.40.1440.10:FF:000005">
    <property type="entry name" value="Structure-specific endonuclease subunit SLX1 homolog"/>
    <property type="match status" value="1"/>
</dbReference>
<comment type="caution">
    <text evidence="8">Lacks conserved residue(s) required for the propagation of feature annotation.</text>
</comment>
<feature type="region of interest" description="Disordered" evidence="9">
    <location>
        <begin position="30"/>
        <end position="49"/>
    </location>
</feature>
<organism evidence="11 13">
    <name type="scientific">Durio zibethinus</name>
    <name type="common">Durian</name>
    <dbReference type="NCBI Taxonomy" id="66656"/>
    <lineage>
        <taxon>Eukaryota</taxon>
        <taxon>Viridiplantae</taxon>
        <taxon>Streptophyta</taxon>
        <taxon>Embryophyta</taxon>
        <taxon>Tracheophyta</taxon>
        <taxon>Spermatophyta</taxon>
        <taxon>Magnoliopsida</taxon>
        <taxon>eudicotyledons</taxon>
        <taxon>Gunneridae</taxon>
        <taxon>Pentapetalae</taxon>
        <taxon>rosids</taxon>
        <taxon>malvids</taxon>
        <taxon>Malvales</taxon>
        <taxon>Malvaceae</taxon>
        <taxon>Helicteroideae</taxon>
        <taxon>Durio</taxon>
    </lineage>
</organism>
<dbReference type="RefSeq" id="XP_022729927.1">
    <property type="nucleotide sequence ID" value="XM_022874192.1"/>
</dbReference>
<dbReference type="KEGG" id="dzi:111284996"/>
<dbReference type="Gene3D" id="3.40.1440.10">
    <property type="entry name" value="GIY-YIG endonuclease"/>
    <property type="match status" value="1"/>
</dbReference>
<evidence type="ECO:0000256" key="7">
    <source>
        <dbReference type="ARBA" id="ARBA00023242"/>
    </source>
</evidence>
<dbReference type="GO" id="GO:0033557">
    <property type="term" value="C:Slx1-Slx4 complex"/>
    <property type="evidence" value="ECO:0007669"/>
    <property type="project" value="UniProtKB-UniRule"/>
</dbReference>
<name>A0A6P5XP57_DURZI</name>
<dbReference type="Proteomes" id="UP000515121">
    <property type="component" value="Unplaced"/>
</dbReference>